<feature type="region of interest" description="Disordered" evidence="10">
    <location>
        <begin position="59"/>
        <end position="117"/>
    </location>
</feature>
<dbReference type="InterPro" id="IPR036236">
    <property type="entry name" value="Znf_C2H2_sf"/>
</dbReference>
<dbReference type="EMBL" id="CAACVG010010409">
    <property type="protein sequence ID" value="VEN55726.1"/>
    <property type="molecule type" value="Genomic_DNA"/>
</dbReference>
<feature type="domain" description="C2H2-type" evidence="11">
    <location>
        <begin position="186"/>
        <end position="213"/>
    </location>
</feature>
<evidence type="ECO:0000256" key="3">
    <source>
        <dbReference type="ARBA" id="ARBA00022737"/>
    </source>
</evidence>
<dbReference type="GO" id="GO:0005634">
    <property type="term" value="C:nucleus"/>
    <property type="evidence" value="ECO:0007669"/>
    <property type="project" value="UniProtKB-SubCell"/>
</dbReference>
<evidence type="ECO:0000256" key="2">
    <source>
        <dbReference type="ARBA" id="ARBA00022723"/>
    </source>
</evidence>
<dbReference type="OrthoDB" id="5428132at2759"/>
<comment type="subcellular location">
    <subcellularLocation>
        <location evidence="1">Nucleus</location>
    </subcellularLocation>
</comment>
<keyword evidence="5" id="KW-0862">Zinc</keyword>
<dbReference type="PANTHER" id="PTHR24388">
    <property type="entry name" value="ZINC FINGER PROTEIN"/>
    <property type="match status" value="1"/>
</dbReference>
<evidence type="ECO:0000256" key="4">
    <source>
        <dbReference type="ARBA" id="ARBA00022771"/>
    </source>
</evidence>
<dbReference type="GO" id="GO:0000978">
    <property type="term" value="F:RNA polymerase II cis-regulatory region sequence-specific DNA binding"/>
    <property type="evidence" value="ECO:0007669"/>
    <property type="project" value="TreeGrafter"/>
</dbReference>
<evidence type="ECO:0000256" key="8">
    <source>
        <dbReference type="ARBA" id="ARBA00037948"/>
    </source>
</evidence>
<protein>
    <recommendedName>
        <fullName evidence="11">C2H2-type domain-containing protein</fullName>
    </recommendedName>
</protein>
<evidence type="ECO:0000256" key="9">
    <source>
        <dbReference type="PROSITE-ProRule" id="PRU00042"/>
    </source>
</evidence>
<evidence type="ECO:0000256" key="5">
    <source>
        <dbReference type="ARBA" id="ARBA00022833"/>
    </source>
</evidence>
<dbReference type="PANTHER" id="PTHR24388:SF100">
    <property type="entry name" value="ZINC FINGER PROTEIN 423"/>
    <property type="match status" value="1"/>
</dbReference>
<evidence type="ECO:0000259" key="11">
    <source>
        <dbReference type="PROSITE" id="PS50157"/>
    </source>
</evidence>
<evidence type="ECO:0000256" key="6">
    <source>
        <dbReference type="ARBA" id="ARBA00023125"/>
    </source>
</evidence>
<comment type="similarity">
    <text evidence="8">Belongs to the snail C2H2-type zinc-finger protein family.</text>
</comment>
<keyword evidence="3" id="KW-0677">Repeat</keyword>
<feature type="domain" description="C2H2-type" evidence="11">
    <location>
        <begin position="129"/>
        <end position="156"/>
    </location>
</feature>
<dbReference type="SMART" id="SM00355">
    <property type="entry name" value="ZnF_C2H2"/>
    <property type="match status" value="3"/>
</dbReference>
<sequence length="255" mass="28129">MKQVKLKLLRLSPEHTVSVAEPDMPSDNSSECPDELYNLTKLAEVAVATGEILERRRLASPNARGADEPPSFTYTHKLFDKSSRTPRAHVVKTEDTQPSSFQHPPSPVDQNPLQTVSSTTGTNCDLNEHTCTECGKKYSTSSNLARHRQTHRSPADKKARRCPHCDKVYVSMPAYSMHVRTHNQGCKCHFCGKCFSRPWLLQGHIRTHTARPSPTSPTCAPTSKLTPTPNLTYAVVAAKPSPSNPTCTSTRSLPA</sequence>
<dbReference type="FunFam" id="3.30.160.60:FF:000043">
    <property type="entry name" value="Scratch family zinc finger 2"/>
    <property type="match status" value="1"/>
</dbReference>
<dbReference type="Proteomes" id="UP000410492">
    <property type="component" value="Unassembled WGS sequence"/>
</dbReference>
<dbReference type="FunFam" id="3.30.160.60:FF:000446">
    <property type="entry name" value="Zinc finger protein"/>
    <property type="match status" value="1"/>
</dbReference>
<evidence type="ECO:0000256" key="7">
    <source>
        <dbReference type="ARBA" id="ARBA00023242"/>
    </source>
</evidence>
<keyword evidence="6" id="KW-0238">DNA-binding</keyword>
<evidence type="ECO:0000256" key="10">
    <source>
        <dbReference type="SAM" id="MobiDB-lite"/>
    </source>
</evidence>
<dbReference type="Gene3D" id="3.30.160.60">
    <property type="entry name" value="Classic Zinc Finger"/>
    <property type="match status" value="2"/>
</dbReference>
<feature type="compositionally biased region" description="Polar residues" evidence="10">
    <location>
        <begin position="96"/>
        <end position="117"/>
    </location>
</feature>
<evidence type="ECO:0000256" key="1">
    <source>
        <dbReference type="ARBA" id="ARBA00004123"/>
    </source>
</evidence>
<dbReference type="PROSITE" id="PS50157">
    <property type="entry name" value="ZINC_FINGER_C2H2_2"/>
    <property type="match status" value="2"/>
</dbReference>
<proteinExistence type="inferred from homology"/>
<keyword evidence="2" id="KW-0479">Metal-binding</keyword>
<dbReference type="GO" id="GO:0000981">
    <property type="term" value="F:DNA-binding transcription factor activity, RNA polymerase II-specific"/>
    <property type="evidence" value="ECO:0007669"/>
    <property type="project" value="TreeGrafter"/>
</dbReference>
<dbReference type="InterPro" id="IPR013087">
    <property type="entry name" value="Znf_C2H2_type"/>
</dbReference>
<dbReference type="Pfam" id="PF00096">
    <property type="entry name" value="zf-C2H2"/>
    <property type="match status" value="3"/>
</dbReference>
<accession>A0A653D717</accession>
<dbReference type="AlphaFoldDB" id="A0A653D717"/>
<dbReference type="GO" id="GO:0008270">
    <property type="term" value="F:zinc ion binding"/>
    <property type="evidence" value="ECO:0007669"/>
    <property type="project" value="UniProtKB-KW"/>
</dbReference>
<keyword evidence="4 9" id="KW-0863">Zinc-finger</keyword>
<keyword evidence="7" id="KW-0539">Nucleus</keyword>
<name>A0A653D717_CALMS</name>
<dbReference type="SUPFAM" id="SSF57667">
    <property type="entry name" value="beta-beta-alpha zinc fingers"/>
    <property type="match status" value="2"/>
</dbReference>
<dbReference type="PROSITE" id="PS00028">
    <property type="entry name" value="ZINC_FINGER_C2H2_1"/>
    <property type="match status" value="3"/>
</dbReference>
<evidence type="ECO:0000313" key="13">
    <source>
        <dbReference type="Proteomes" id="UP000410492"/>
    </source>
</evidence>
<dbReference type="InterPro" id="IPR050527">
    <property type="entry name" value="Snail/Krueppel_Znf"/>
</dbReference>
<gene>
    <name evidence="12" type="ORF">CALMAC_LOCUS14827</name>
</gene>
<reference evidence="12 13" key="1">
    <citation type="submission" date="2019-01" db="EMBL/GenBank/DDBJ databases">
        <authorList>
            <person name="Sayadi A."/>
        </authorList>
    </citation>
    <scope>NUCLEOTIDE SEQUENCE [LARGE SCALE GENOMIC DNA]</scope>
</reference>
<evidence type="ECO:0000313" key="12">
    <source>
        <dbReference type="EMBL" id="VEN55726.1"/>
    </source>
</evidence>
<keyword evidence="13" id="KW-1185">Reference proteome</keyword>
<organism evidence="12 13">
    <name type="scientific">Callosobruchus maculatus</name>
    <name type="common">Southern cowpea weevil</name>
    <name type="synonym">Pulse bruchid</name>
    <dbReference type="NCBI Taxonomy" id="64391"/>
    <lineage>
        <taxon>Eukaryota</taxon>
        <taxon>Metazoa</taxon>
        <taxon>Ecdysozoa</taxon>
        <taxon>Arthropoda</taxon>
        <taxon>Hexapoda</taxon>
        <taxon>Insecta</taxon>
        <taxon>Pterygota</taxon>
        <taxon>Neoptera</taxon>
        <taxon>Endopterygota</taxon>
        <taxon>Coleoptera</taxon>
        <taxon>Polyphaga</taxon>
        <taxon>Cucujiformia</taxon>
        <taxon>Chrysomeloidea</taxon>
        <taxon>Chrysomelidae</taxon>
        <taxon>Bruchinae</taxon>
        <taxon>Bruchini</taxon>
        <taxon>Callosobruchus</taxon>
    </lineage>
</organism>